<dbReference type="Ensembl" id="ENSNPET00000003512.1">
    <property type="protein sequence ID" value="ENSNPEP00000003440.1"/>
    <property type="gene ID" value="ENSNPEG00000002627.1"/>
</dbReference>
<organism evidence="2 3">
    <name type="scientific">Nothoprocta perdicaria</name>
    <name type="common">Chilean tinamou</name>
    <name type="synonym">Crypturus perdicarius</name>
    <dbReference type="NCBI Taxonomy" id="30464"/>
    <lineage>
        <taxon>Eukaryota</taxon>
        <taxon>Metazoa</taxon>
        <taxon>Chordata</taxon>
        <taxon>Craniata</taxon>
        <taxon>Vertebrata</taxon>
        <taxon>Euteleostomi</taxon>
        <taxon>Archelosauria</taxon>
        <taxon>Archosauria</taxon>
        <taxon>Dinosauria</taxon>
        <taxon>Saurischia</taxon>
        <taxon>Theropoda</taxon>
        <taxon>Coelurosauria</taxon>
        <taxon>Aves</taxon>
        <taxon>Palaeognathae</taxon>
        <taxon>Tinamiformes</taxon>
        <taxon>Tinamidae</taxon>
        <taxon>Nothoprocta</taxon>
    </lineage>
</organism>
<dbReference type="Proteomes" id="UP000694420">
    <property type="component" value="Unplaced"/>
</dbReference>
<sequence>MSPDSSPVSPEAPGVPTWFSLSPRRFLVSPVSPDGSRCPHGCPHGCPRGCPHGCPQGCPRRCLRCPHGCPRWVSPRLSPRLSPGVSPRGHSTRTSSPRSTVAPGSRVTHSSSRGSRPGGG</sequence>
<evidence type="ECO:0000313" key="3">
    <source>
        <dbReference type="Proteomes" id="UP000694420"/>
    </source>
</evidence>
<evidence type="ECO:0000256" key="1">
    <source>
        <dbReference type="SAM" id="MobiDB-lite"/>
    </source>
</evidence>
<keyword evidence="3" id="KW-1185">Reference proteome</keyword>
<feature type="compositionally biased region" description="Low complexity" evidence="1">
    <location>
        <begin position="110"/>
        <end position="120"/>
    </location>
</feature>
<proteinExistence type="predicted"/>
<feature type="region of interest" description="Disordered" evidence="1">
    <location>
        <begin position="70"/>
        <end position="120"/>
    </location>
</feature>
<reference evidence="2" key="2">
    <citation type="submission" date="2025-09" db="UniProtKB">
        <authorList>
            <consortium name="Ensembl"/>
        </authorList>
    </citation>
    <scope>IDENTIFICATION</scope>
</reference>
<dbReference type="AlphaFoldDB" id="A0A8C6YW36"/>
<protein>
    <submittedName>
        <fullName evidence="2">Uncharacterized protein</fullName>
    </submittedName>
</protein>
<name>A0A8C6YW36_NOTPE</name>
<accession>A0A8C6YW36</accession>
<reference evidence="2" key="1">
    <citation type="submission" date="2025-08" db="UniProtKB">
        <authorList>
            <consortium name="Ensembl"/>
        </authorList>
    </citation>
    <scope>IDENTIFICATION</scope>
</reference>
<evidence type="ECO:0000313" key="2">
    <source>
        <dbReference type="Ensembl" id="ENSNPEP00000003440.1"/>
    </source>
</evidence>